<keyword evidence="4" id="KW-1185">Reference proteome</keyword>
<gene>
    <name evidence="3" type="ORF">OCV61_17845</name>
</gene>
<evidence type="ECO:0000313" key="4">
    <source>
        <dbReference type="Proteomes" id="UP001652409"/>
    </source>
</evidence>
<dbReference type="EMBL" id="JAOQJL010000060">
    <property type="protein sequence ID" value="MCU6767229.1"/>
    <property type="molecule type" value="Genomic_DNA"/>
</dbReference>
<protein>
    <submittedName>
        <fullName evidence="3">Rpn family recombination-promoting nuclease/putative transposase</fullName>
    </submittedName>
</protein>
<reference evidence="3 4" key="1">
    <citation type="journal article" date="2021" name="ISME Commun">
        <title>Automated analysis of genomic sequences facilitates high-throughput and comprehensive description of bacteria.</title>
        <authorList>
            <person name="Hitch T.C.A."/>
        </authorList>
    </citation>
    <scope>NUCLEOTIDE SEQUENCE [LARGE SCALE GENOMIC DNA]</scope>
    <source>
        <strain evidence="3 4">Sanger_23</strain>
    </source>
</reference>
<organism evidence="3 4">
    <name type="scientific">Blautia ammoniilytica</name>
    <dbReference type="NCBI Taxonomy" id="2981782"/>
    <lineage>
        <taxon>Bacteria</taxon>
        <taxon>Bacillati</taxon>
        <taxon>Bacillota</taxon>
        <taxon>Clostridia</taxon>
        <taxon>Lachnospirales</taxon>
        <taxon>Lachnospiraceae</taxon>
        <taxon>Blautia</taxon>
    </lineage>
</organism>
<dbReference type="Pfam" id="PF04754">
    <property type="entry name" value="Transposase_31"/>
    <property type="match status" value="1"/>
</dbReference>
<name>A0ABT2TYD0_9FIRM</name>
<evidence type="ECO:0000256" key="1">
    <source>
        <dbReference type="SAM" id="MobiDB-lite"/>
    </source>
</evidence>
<dbReference type="Proteomes" id="UP001652409">
    <property type="component" value="Unassembled WGS sequence"/>
</dbReference>
<feature type="domain" description="Transposase (putative) YhgA-like" evidence="2">
    <location>
        <begin position="142"/>
        <end position="235"/>
    </location>
</feature>
<feature type="non-terminal residue" evidence="3">
    <location>
        <position position="297"/>
    </location>
</feature>
<accession>A0ABT2TYD0</accession>
<evidence type="ECO:0000313" key="3">
    <source>
        <dbReference type="EMBL" id="MCU6767229.1"/>
    </source>
</evidence>
<dbReference type="RefSeq" id="WP_158422891.1">
    <property type="nucleotide sequence ID" value="NZ_JAOQJL010000060.1"/>
</dbReference>
<proteinExistence type="predicted"/>
<comment type="caution">
    <text evidence="3">The sequence shown here is derived from an EMBL/GenBank/DDBJ whole genome shotgun (WGS) entry which is preliminary data.</text>
</comment>
<feature type="region of interest" description="Disordered" evidence="1">
    <location>
        <begin position="274"/>
        <end position="297"/>
    </location>
</feature>
<evidence type="ECO:0000259" key="2">
    <source>
        <dbReference type="Pfam" id="PF04754"/>
    </source>
</evidence>
<sequence>MGRKDIITKEYMEDTEVFADVFNHMIYQGEKVIDPKNLKELDTASVVIPYGADGAEVPYQKYRDVFKILCAMKDENAVYLLLGVENQSNVHYAMPVKNMVYDSLEYAAQVQKAESSHREALRKKNPKEKKPDPAEFLSGFYKEDRLLPIITVVVYFGADNWEAPRSLHEMLAVQDEKILSLVPDYRINLIAPGEMSEEELEHFTSNFREVMQFIKYSEDAEKLERLVKANAAFATVDRKAVRVMEEMTGMKIEKEARGEKVNVCKGILGIEEKGRAAGREEGREEGRAEGRAEGVSA</sequence>
<dbReference type="InterPro" id="IPR006842">
    <property type="entry name" value="Transposase_31"/>
</dbReference>